<dbReference type="SUPFAM" id="SSF56935">
    <property type="entry name" value="Porins"/>
    <property type="match status" value="1"/>
</dbReference>
<keyword evidence="2" id="KW-0813">Transport</keyword>
<dbReference type="OrthoDB" id="99480at2"/>
<dbReference type="GO" id="GO:0044718">
    <property type="term" value="P:siderophore transmembrane transport"/>
    <property type="evidence" value="ECO:0007669"/>
    <property type="project" value="TreeGrafter"/>
</dbReference>
<dbReference type="InterPro" id="IPR036942">
    <property type="entry name" value="Beta-barrel_TonB_sf"/>
</dbReference>
<keyword evidence="7" id="KW-0998">Cell outer membrane</keyword>
<feature type="region of interest" description="Disordered" evidence="9">
    <location>
        <begin position="36"/>
        <end position="83"/>
    </location>
</feature>
<feature type="signal peptide" evidence="10">
    <location>
        <begin position="1"/>
        <end position="34"/>
    </location>
</feature>
<evidence type="ECO:0000256" key="9">
    <source>
        <dbReference type="SAM" id="MobiDB-lite"/>
    </source>
</evidence>
<dbReference type="PANTHER" id="PTHR30069">
    <property type="entry name" value="TONB-DEPENDENT OUTER MEMBRANE RECEPTOR"/>
    <property type="match status" value="1"/>
</dbReference>
<dbReference type="InterPro" id="IPR037066">
    <property type="entry name" value="Plug_dom_sf"/>
</dbReference>
<comment type="caution">
    <text evidence="13">The sequence shown here is derived from an EMBL/GenBank/DDBJ whole genome shotgun (WGS) entry which is preliminary data.</text>
</comment>
<evidence type="ECO:0000256" key="10">
    <source>
        <dbReference type="SAM" id="SignalP"/>
    </source>
</evidence>
<dbReference type="Proteomes" id="UP000548726">
    <property type="component" value="Unassembled WGS sequence"/>
</dbReference>
<evidence type="ECO:0000259" key="12">
    <source>
        <dbReference type="Pfam" id="PF07715"/>
    </source>
</evidence>
<accession>A0A6V8IBN2</accession>
<gene>
    <name evidence="13" type="ORF">DmAi_25310</name>
</gene>
<dbReference type="Gene3D" id="2.40.170.20">
    <property type="entry name" value="TonB-dependent receptor, beta-barrel domain"/>
    <property type="match status" value="1"/>
</dbReference>
<evidence type="ECO:0000313" key="14">
    <source>
        <dbReference type="Proteomes" id="UP000548726"/>
    </source>
</evidence>
<keyword evidence="3" id="KW-1134">Transmembrane beta strand</keyword>
<feature type="domain" description="TonB-dependent receptor-like beta-barrel" evidence="11">
    <location>
        <begin position="304"/>
        <end position="727"/>
    </location>
</feature>
<dbReference type="EMBL" id="BLJP01000013">
    <property type="protein sequence ID" value="GFE94472.1"/>
    <property type="molecule type" value="Genomic_DNA"/>
</dbReference>
<evidence type="ECO:0000256" key="7">
    <source>
        <dbReference type="ARBA" id="ARBA00023237"/>
    </source>
</evidence>
<evidence type="ECO:0000256" key="6">
    <source>
        <dbReference type="ARBA" id="ARBA00023136"/>
    </source>
</evidence>
<keyword evidence="6 8" id="KW-0472">Membrane</keyword>
<dbReference type="GO" id="GO:0009279">
    <property type="term" value="C:cell outer membrane"/>
    <property type="evidence" value="ECO:0007669"/>
    <property type="project" value="UniProtKB-SubCell"/>
</dbReference>
<evidence type="ECO:0000256" key="1">
    <source>
        <dbReference type="ARBA" id="ARBA00004571"/>
    </source>
</evidence>
<dbReference type="Gene3D" id="2.170.130.10">
    <property type="entry name" value="TonB-dependent receptor, plug domain"/>
    <property type="match status" value="1"/>
</dbReference>
<evidence type="ECO:0000313" key="13">
    <source>
        <dbReference type="EMBL" id="GFE94472.1"/>
    </source>
</evidence>
<dbReference type="InterPro" id="IPR012910">
    <property type="entry name" value="Plug_dom"/>
</dbReference>
<keyword evidence="4" id="KW-0812">Transmembrane</keyword>
<dbReference type="InterPro" id="IPR000531">
    <property type="entry name" value="Beta-barrel_TonB"/>
</dbReference>
<evidence type="ECO:0000256" key="3">
    <source>
        <dbReference type="ARBA" id="ARBA00022452"/>
    </source>
</evidence>
<dbReference type="Pfam" id="PF07715">
    <property type="entry name" value="Plug"/>
    <property type="match status" value="1"/>
</dbReference>
<proteinExistence type="inferred from homology"/>
<feature type="compositionally biased region" description="Low complexity" evidence="9">
    <location>
        <begin position="45"/>
        <end position="57"/>
    </location>
</feature>
<keyword evidence="13" id="KW-0675">Receptor</keyword>
<dbReference type="GO" id="GO:0015344">
    <property type="term" value="F:siderophore uptake transmembrane transporter activity"/>
    <property type="evidence" value="ECO:0007669"/>
    <property type="project" value="TreeGrafter"/>
</dbReference>
<comment type="subcellular location">
    <subcellularLocation>
        <location evidence="1">Cell outer membrane</location>
        <topology evidence="1">Multi-pass membrane protein</topology>
    </subcellularLocation>
</comment>
<evidence type="ECO:0000259" key="11">
    <source>
        <dbReference type="Pfam" id="PF00593"/>
    </source>
</evidence>
<feature type="chain" id="PRO_5028217339" evidence="10">
    <location>
        <begin position="35"/>
        <end position="771"/>
    </location>
</feature>
<organism evidence="13 14">
    <name type="scientific">Acetobacter persici</name>
    <dbReference type="NCBI Taxonomy" id="1076596"/>
    <lineage>
        <taxon>Bacteria</taxon>
        <taxon>Pseudomonadati</taxon>
        <taxon>Pseudomonadota</taxon>
        <taxon>Alphaproteobacteria</taxon>
        <taxon>Acetobacterales</taxon>
        <taxon>Acetobacteraceae</taxon>
        <taxon>Acetobacter</taxon>
    </lineage>
</organism>
<keyword evidence="14" id="KW-1185">Reference proteome</keyword>
<dbReference type="RefSeq" id="WP_086655889.1">
    <property type="nucleotide sequence ID" value="NZ_BLJP01000013.1"/>
</dbReference>
<protein>
    <submittedName>
        <fullName evidence="13">TonB-dependent receptor</fullName>
    </submittedName>
</protein>
<evidence type="ECO:0000256" key="8">
    <source>
        <dbReference type="RuleBase" id="RU003357"/>
    </source>
</evidence>
<dbReference type="Pfam" id="PF00593">
    <property type="entry name" value="TonB_dep_Rec_b-barrel"/>
    <property type="match status" value="1"/>
</dbReference>
<sequence>MVHVVSPRPAGRGRSPFVVALLCASAFTTLTAQAAHRAKPGGGAARRTTTATGPHAPQTGVRPASAQRPRATPGNPSADRRLPVSAQKILGHKTADAHGEEHLQVIASHTDPIGRALTASQGSITAKELRLRPVYRVGQLLESVPGLVVTAHSGEGKANQYLLRGFNLDHGTDLASFVDDMPVNEPTHAHGQGYTDVNFLMPELAQGIDYTKGPFYADVGDFGVVGSDHIRLTDDLRGQATGSLGTLGDQHAFIGDTAHFKNGDKLLGAFSLDHLNGPWAHPDNFRGIKSAARYTHTTEHTKFNLTGLYYRGLWNNTTDQPLEAYQKGLISRYGSLDPSDGGYSERFSVSAHHVLHQDNWQLKTSLYVVHSRLTLWNDFSHYLNDPINGDQEQQDETRTTFGGTSAYQRHDTVLHRATDTTFGVQGRWDSIYIDRRHTHQRKVLPDCPDSSVPTGRYVCNADTVSQGNVGLFGQNITHWLPWLRTVVGLRGDYYGGSDHSLVSGYNGKVHQWLFQPKGSLIFGPWYKTEFYISAGQGYHSNDIRAVLGTVPTDGIANGAIATPFMTRATSEELGVRTNIIPKLNLQAAFFRIDFSSELTYDADEGVNDAGAPSRRQGFELSGQYHPLPWLELNADIASTHARYFTGNPGVYGLPGLYVANAPNFIGSFGLLADHPSGIFGGVQFRWLGSYPLIEDNSMRSHGYKEVNLDVGYHITKYLQVQASLYNLTNTHASASQYAYDYRLTPTSPVETGSTYHPLEPRSARFSVTANF</sequence>
<feature type="domain" description="TonB-dependent receptor plug" evidence="12">
    <location>
        <begin position="117"/>
        <end position="226"/>
    </location>
</feature>
<evidence type="ECO:0000256" key="5">
    <source>
        <dbReference type="ARBA" id="ARBA00023077"/>
    </source>
</evidence>
<dbReference type="InterPro" id="IPR039426">
    <property type="entry name" value="TonB-dep_rcpt-like"/>
</dbReference>
<keyword evidence="10" id="KW-0732">Signal</keyword>
<evidence type="ECO:0000256" key="2">
    <source>
        <dbReference type="ARBA" id="ARBA00022448"/>
    </source>
</evidence>
<dbReference type="AlphaFoldDB" id="A0A6V8IBN2"/>
<name>A0A6V8IBN2_9PROT</name>
<dbReference type="PANTHER" id="PTHR30069:SF36">
    <property type="entry name" value="BLL6948 PROTEIN"/>
    <property type="match status" value="1"/>
</dbReference>
<keyword evidence="5 8" id="KW-0798">TonB box</keyword>
<evidence type="ECO:0000256" key="4">
    <source>
        <dbReference type="ARBA" id="ARBA00022692"/>
    </source>
</evidence>
<reference evidence="13 14" key="1">
    <citation type="journal article" date="2020" name="Cell Rep.">
        <title>Local necrotic cells trigger systemic immune activation via gut microbiome dysbiosis in Drosophila.</title>
        <authorList>
            <person name="Kosakamoto H."/>
            <person name="Yamauchi T."/>
            <person name="Akuzawa-Tokita Y."/>
            <person name="Nishimura K."/>
            <person name="Soga T."/>
            <person name="Murakami T."/>
            <person name="Mori H."/>
            <person name="Yamamoto K."/>
            <person name="Miyazaki R."/>
            <person name="Koto A."/>
            <person name="Miura M."/>
            <person name="Obata F."/>
        </authorList>
    </citation>
    <scope>NUCLEOTIDE SEQUENCE [LARGE SCALE GENOMIC DNA]</scope>
    <source>
        <strain evidence="13 14">Ai</strain>
    </source>
</reference>
<comment type="similarity">
    <text evidence="8">Belongs to the TonB-dependent receptor family.</text>
</comment>